<dbReference type="Proteomes" id="UP001279734">
    <property type="component" value="Unassembled WGS sequence"/>
</dbReference>
<comment type="caution">
    <text evidence="1">The sequence shown here is derived from an EMBL/GenBank/DDBJ whole genome shotgun (WGS) entry which is preliminary data.</text>
</comment>
<reference evidence="1" key="1">
    <citation type="submission" date="2023-05" db="EMBL/GenBank/DDBJ databases">
        <title>Nepenthes gracilis genome sequencing.</title>
        <authorList>
            <person name="Fukushima K."/>
        </authorList>
    </citation>
    <scope>NUCLEOTIDE SEQUENCE</scope>
    <source>
        <strain evidence="1">SING2019-196</strain>
    </source>
</reference>
<name>A0AAD3T1H6_NEPGR</name>
<dbReference type="AlphaFoldDB" id="A0AAD3T1H6"/>
<gene>
    <name evidence="1" type="ORF">Nepgr_021797</name>
</gene>
<protein>
    <submittedName>
        <fullName evidence="1">Uncharacterized protein</fullName>
    </submittedName>
</protein>
<keyword evidence="2" id="KW-1185">Reference proteome</keyword>
<dbReference type="EMBL" id="BSYO01000021">
    <property type="protein sequence ID" value="GMH19956.1"/>
    <property type="molecule type" value="Genomic_DNA"/>
</dbReference>
<sequence>MRLEEEATRTVGHTNELLRKIASLENELSTCIRPHEASQALWARLWEGINISRRIVQLVDPNFLVGVLVPPSELYCPVT</sequence>
<evidence type="ECO:0000313" key="2">
    <source>
        <dbReference type="Proteomes" id="UP001279734"/>
    </source>
</evidence>
<organism evidence="1 2">
    <name type="scientific">Nepenthes gracilis</name>
    <name type="common">Slender pitcher plant</name>
    <dbReference type="NCBI Taxonomy" id="150966"/>
    <lineage>
        <taxon>Eukaryota</taxon>
        <taxon>Viridiplantae</taxon>
        <taxon>Streptophyta</taxon>
        <taxon>Embryophyta</taxon>
        <taxon>Tracheophyta</taxon>
        <taxon>Spermatophyta</taxon>
        <taxon>Magnoliopsida</taxon>
        <taxon>eudicotyledons</taxon>
        <taxon>Gunneridae</taxon>
        <taxon>Pentapetalae</taxon>
        <taxon>Caryophyllales</taxon>
        <taxon>Nepenthaceae</taxon>
        <taxon>Nepenthes</taxon>
    </lineage>
</organism>
<proteinExistence type="predicted"/>
<accession>A0AAD3T1H6</accession>
<evidence type="ECO:0000313" key="1">
    <source>
        <dbReference type="EMBL" id="GMH19956.1"/>
    </source>
</evidence>